<evidence type="ECO:0000313" key="2">
    <source>
        <dbReference type="EMBL" id="KAJ8067634.1"/>
    </source>
</evidence>
<feature type="domain" description="2EXR" evidence="1">
    <location>
        <begin position="4"/>
        <end position="86"/>
    </location>
</feature>
<dbReference type="OrthoDB" id="3473305at2759"/>
<proteinExistence type="predicted"/>
<organism evidence="2 3">
    <name type="scientific">Sclerotinia nivalis</name>
    <dbReference type="NCBI Taxonomy" id="352851"/>
    <lineage>
        <taxon>Eukaryota</taxon>
        <taxon>Fungi</taxon>
        <taxon>Dikarya</taxon>
        <taxon>Ascomycota</taxon>
        <taxon>Pezizomycotina</taxon>
        <taxon>Leotiomycetes</taxon>
        <taxon>Helotiales</taxon>
        <taxon>Sclerotiniaceae</taxon>
        <taxon>Sclerotinia</taxon>
    </lineage>
</organism>
<gene>
    <name evidence="2" type="ORF">OCU04_003243</name>
</gene>
<comment type="caution">
    <text evidence="2">The sequence shown here is derived from an EMBL/GenBank/DDBJ whole genome shotgun (WGS) entry which is preliminary data.</text>
</comment>
<reference evidence="2" key="1">
    <citation type="submission" date="2022-11" db="EMBL/GenBank/DDBJ databases">
        <title>Genome Resource of Sclerotinia nivalis Strain SnTB1, a Plant Pathogen Isolated from American Ginseng.</title>
        <authorList>
            <person name="Fan S."/>
        </authorList>
    </citation>
    <scope>NUCLEOTIDE SEQUENCE</scope>
    <source>
        <strain evidence="2">SnTB1</strain>
    </source>
</reference>
<dbReference type="EMBL" id="JAPEIS010000003">
    <property type="protein sequence ID" value="KAJ8067634.1"/>
    <property type="molecule type" value="Genomic_DNA"/>
</dbReference>
<keyword evidence="3" id="KW-1185">Reference proteome</keyword>
<evidence type="ECO:0000313" key="3">
    <source>
        <dbReference type="Proteomes" id="UP001152300"/>
    </source>
</evidence>
<sequence>MSSFPHFPLLPTELQLLIWYFALEVQEGQIVSIEHLRYGRPRKFKPHALYFVNCDSRRTYLEFHKKNLARYPRLGTVVFDPRIDIVLVEVGSFKWTKIALSQIRDAPEASIMKDVRNITIRTYYEDDVSPKTLRTLENSFGNIIARVLPFLKIFIYDPGSEPRLPE</sequence>
<evidence type="ECO:0000259" key="1">
    <source>
        <dbReference type="Pfam" id="PF20150"/>
    </source>
</evidence>
<dbReference type="Proteomes" id="UP001152300">
    <property type="component" value="Unassembled WGS sequence"/>
</dbReference>
<dbReference type="InterPro" id="IPR045518">
    <property type="entry name" value="2EXR"/>
</dbReference>
<dbReference type="Pfam" id="PF20150">
    <property type="entry name" value="2EXR"/>
    <property type="match status" value="1"/>
</dbReference>
<dbReference type="AlphaFoldDB" id="A0A9X0ARL0"/>
<accession>A0A9X0ARL0</accession>
<protein>
    <recommendedName>
        <fullName evidence="1">2EXR domain-containing protein</fullName>
    </recommendedName>
</protein>
<name>A0A9X0ARL0_9HELO</name>